<dbReference type="AlphaFoldDB" id="A0A4Y2SZ65"/>
<dbReference type="Proteomes" id="UP000499080">
    <property type="component" value="Unassembled WGS sequence"/>
</dbReference>
<protein>
    <recommendedName>
        <fullName evidence="3">C-type lectin domain-containing protein</fullName>
    </recommendedName>
</protein>
<organism evidence="1 2">
    <name type="scientific">Araneus ventricosus</name>
    <name type="common">Orbweaver spider</name>
    <name type="synonym">Epeira ventricosa</name>
    <dbReference type="NCBI Taxonomy" id="182803"/>
    <lineage>
        <taxon>Eukaryota</taxon>
        <taxon>Metazoa</taxon>
        <taxon>Ecdysozoa</taxon>
        <taxon>Arthropoda</taxon>
        <taxon>Chelicerata</taxon>
        <taxon>Arachnida</taxon>
        <taxon>Araneae</taxon>
        <taxon>Araneomorphae</taxon>
        <taxon>Entelegynae</taxon>
        <taxon>Araneoidea</taxon>
        <taxon>Araneidae</taxon>
        <taxon>Araneus</taxon>
    </lineage>
</organism>
<evidence type="ECO:0008006" key="3">
    <source>
        <dbReference type="Google" id="ProtNLM"/>
    </source>
</evidence>
<dbReference type="InterPro" id="IPR016186">
    <property type="entry name" value="C-type_lectin-like/link_sf"/>
</dbReference>
<proteinExistence type="predicted"/>
<comment type="caution">
    <text evidence="1">The sequence shown here is derived from an EMBL/GenBank/DDBJ whole genome shotgun (WGS) entry which is preliminary data.</text>
</comment>
<dbReference type="Gene3D" id="3.10.100.10">
    <property type="entry name" value="Mannose-Binding Protein A, subunit A"/>
    <property type="match status" value="1"/>
</dbReference>
<evidence type="ECO:0000313" key="1">
    <source>
        <dbReference type="EMBL" id="GBN93622.1"/>
    </source>
</evidence>
<dbReference type="SUPFAM" id="SSF56436">
    <property type="entry name" value="C-type lectin-like"/>
    <property type="match status" value="1"/>
</dbReference>
<feature type="non-terminal residue" evidence="1">
    <location>
        <position position="312"/>
    </location>
</feature>
<accession>A0A4Y2SZ65</accession>
<name>A0A4Y2SZ65_ARAVE</name>
<sequence>MKTLVCLTYICYRERPKFGECRLSPVNVNIHIVAWCMSKIFAKYPYFSLTPTNVDIQHALMVNVEYVEGLHFLLRVSGAIKRHKGDATFSSLLLRGVTNHDRDSNFWVGTTARDEVHTWMDGVPMEHEPWIQRNNSIPGSCYIYTGAHSFIGDMTGNCLYRTPDATTKENADAKCAEHGGRFLDLPEILMDGLSAFLTHKVMVNDSLKYWTDLKLNGTSVVTTAGEPVFGNEDSLTLNTGRGECITVSFNLQDVLKTQLYQTDCKDHAYVICGAPTITSRITTLAPPLQQQIRTCPVGQNWKEYPATNACYW</sequence>
<keyword evidence="2" id="KW-1185">Reference proteome</keyword>
<dbReference type="OrthoDB" id="8346896at2759"/>
<dbReference type="EMBL" id="BGPR01025039">
    <property type="protein sequence ID" value="GBN93622.1"/>
    <property type="molecule type" value="Genomic_DNA"/>
</dbReference>
<gene>
    <name evidence="1" type="ORF">AVEN_144936_1</name>
</gene>
<reference evidence="1 2" key="1">
    <citation type="journal article" date="2019" name="Sci. Rep.">
        <title>Orb-weaving spider Araneus ventricosus genome elucidates the spidroin gene catalogue.</title>
        <authorList>
            <person name="Kono N."/>
            <person name="Nakamura H."/>
            <person name="Ohtoshi R."/>
            <person name="Moran D.A.P."/>
            <person name="Shinohara A."/>
            <person name="Yoshida Y."/>
            <person name="Fujiwara M."/>
            <person name="Mori M."/>
            <person name="Tomita M."/>
            <person name="Arakawa K."/>
        </authorList>
    </citation>
    <scope>NUCLEOTIDE SEQUENCE [LARGE SCALE GENOMIC DNA]</scope>
</reference>
<dbReference type="InterPro" id="IPR016187">
    <property type="entry name" value="CTDL_fold"/>
</dbReference>
<evidence type="ECO:0000313" key="2">
    <source>
        <dbReference type="Proteomes" id="UP000499080"/>
    </source>
</evidence>